<organism evidence="2 3">
    <name type="scientific">Pleurodeles waltl</name>
    <name type="common">Iberian ribbed newt</name>
    <dbReference type="NCBI Taxonomy" id="8319"/>
    <lineage>
        <taxon>Eukaryota</taxon>
        <taxon>Metazoa</taxon>
        <taxon>Chordata</taxon>
        <taxon>Craniata</taxon>
        <taxon>Vertebrata</taxon>
        <taxon>Euteleostomi</taxon>
        <taxon>Amphibia</taxon>
        <taxon>Batrachia</taxon>
        <taxon>Caudata</taxon>
        <taxon>Salamandroidea</taxon>
        <taxon>Salamandridae</taxon>
        <taxon>Pleurodelinae</taxon>
        <taxon>Pleurodeles</taxon>
    </lineage>
</organism>
<dbReference type="AlphaFoldDB" id="A0AAV7QT92"/>
<evidence type="ECO:0000313" key="3">
    <source>
        <dbReference type="Proteomes" id="UP001066276"/>
    </source>
</evidence>
<feature type="region of interest" description="Disordered" evidence="1">
    <location>
        <begin position="57"/>
        <end position="95"/>
    </location>
</feature>
<keyword evidence="3" id="KW-1185">Reference proteome</keyword>
<name>A0AAV7QT92_PLEWA</name>
<protein>
    <submittedName>
        <fullName evidence="2">Uncharacterized protein</fullName>
    </submittedName>
</protein>
<accession>A0AAV7QT92</accession>
<reference evidence="2" key="1">
    <citation type="journal article" date="2022" name="bioRxiv">
        <title>Sequencing and chromosome-scale assembly of the giantPleurodeles waltlgenome.</title>
        <authorList>
            <person name="Brown T."/>
            <person name="Elewa A."/>
            <person name="Iarovenko S."/>
            <person name="Subramanian E."/>
            <person name="Araus A.J."/>
            <person name="Petzold A."/>
            <person name="Susuki M."/>
            <person name="Suzuki K.-i.T."/>
            <person name="Hayashi T."/>
            <person name="Toyoda A."/>
            <person name="Oliveira C."/>
            <person name="Osipova E."/>
            <person name="Leigh N.D."/>
            <person name="Simon A."/>
            <person name="Yun M.H."/>
        </authorList>
    </citation>
    <scope>NUCLEOTIDE SEQUENCE</scope>
    <source>
        <strain evidence="2">20211129_DDA</strain>
        <tissue evidence="2">Liver</tissue>
    </source>
</reference>
<comment type="caution">
    <text evidence="2">The sequence shown here is derived from an EMBL/GenBank/DDBJ whole genome shotgun (WGS) entry which is preliminary data.</text>
</comment>
<dbReference type="EMBL" id="JANPWB010000010">
    <property type="protein sequence ID" value="KAJ1141605.1"/>
    <property type="molecule type" value="Genomic_DNA"/>
</dbReference>
<gene>
    <name evidence="2" type="ORF">NDU88_007933</name>
</gene>
<dbReference type="Proteomes" id="UP001066276">
    <property type="component" value="Chromosome 6"/>
</dbReference>
<proteinExistence type="predicted"/>
<evidence type="ECO:0000313" key="2">
    <source>
        <dbReference type="EMBL" id="KAJ1141605.1"/>
    </source>
</evidence>
<evidence type="ECO:0000256" key="1">
    <source>
        <dbReference type="SAM" id="MobiDB-lite"/>
    </source>
</evidence>
<sequence length="95" mass="10568">MLVELRQVVQGCWEDEKRQAPRAQAQEYEKTGSLPEDQAVLQFRGDRCCPRDSPYGRLVVKGEQGGPSGALARPPPGPRLLEQARPGSQRRAISR</sequence>